<dbReference type="EMBL" id="JADBEF010000002">
    <property type="protein sequence ID" value="MBE1566545.1"/>
    <property type="molecule type" value="Genomic_DNA"/>
</dbReference>
<keyword evidence="1" id="KW-0812">Transmembrane</keyword>
<keyword evidence="3" id="KW-1185">Reference proteome</keyword>
<comment type="caution">
    <text evidence="2">The sequence shown here is derived from an EMBL/GenBank/DDBJ whole genome shotgun (WGS) entry which is preliminary data.</text>
</comment>
<feature type="transmembrane region" description="Helical" evidence="1">
    <location>
        <begin position="13"/>
        <end position="36"/>
    </location>
</feature>
<accession>A0ABR9KX13</accession>
<sequence length="110" mass="11993">MIGAELVEAGLRVFVVAALPLMAVAYLAFLVGSRVGRREGDRERRRLAQRLDTFTTILRPVAVAARTGKRGCRLSPRDIAVLALLVDEPGEDGDLLAELEAMFHRIGPPD</sequence>
<gene>
    <name evidence="2" type="ORF">H4W81_009417</name>
</gene>
<evidence type="ECO:0000256" key="1">
    <source>
        <dbReference type="SAM" id="Phobius"/>
    </source>
</evidence>
<organism evidence="2 3">
    <name type="scientific">Nonomuraea africana</name>
    <dbReference type="NCBI Taxonomy" id="46171"/>
    <lineage>
        <taxon>Bacteria</taxon>
        <taxon>Bacillati</taxon>
        <taxon>Actinomycetota</taxon>
        <taxon>Actinomycetes</taxon>
        <taxon>Streptosporangiales</taxon>
        <taxon>Streptosporangiaceae</taxon>
        <taxon>Nonomuraea</taxon>
    </lineage>
</organism>
<dbReference type="RefSeq" id="WP_192781546.1">
    <property type="nucleotide sequence ID" value="NZ_BAAASY010000032.1"/>
</dbReference>
<protein>
    <submittedName>
        <fullName evidence="2">Uncharacterized protein</fullName>
    </submittedName>
</protein>
<proteinExistence type="predicted"/>
<keyword evidence="1" id="KW-1133">Transmembrane helix</keyword>
<reference evidence="2 3" key="1">
    <citation type="submission" date="2020-10" db="EMBL/GenBank/DDBJ databases">
        <title>Sequencing the genomes of 1000 actinobacteria strains.</title>
        <authorList>
            <person name="Klenk H.-P."/>
        </authorList>
    </citation>
    <scope>NUCLEOTIDE SEQUENCE [LARGE SCALE GENOMIC DNA]</scope>
    <source>
        <strain evidence="2 3">DSM 43748</strain>
    </source>
</reference>
<evidence type="ECO:0000313" key="3">
    <source>
        <dbReference type="Proteomes" id="UP000661607"/>
    </source>
</evidence>
<evidence type="ECO:0000313" key="2">
    <source>
        <dbReference type="EMBL" id="MBE1566545.1"/>
    </source>
</evidence>
<keyword evidence="1" id="KW-0472">Membrane</keyword>
<name>A0ABR9KX13_9ACTN</name>
<dbReference type="Proteomes" id="UP000661607">
    <property type="component" value="Unassembled WGS sequence"/>
</dbReference>